<reference evidence="2 3" key="1">
    <citation type="submission" date="2023-02" db="EMBL/GenBank/DDBJ databases">
        <title>Mannheimia cairiniae sp. nov., a novel species of Mannheimia obtained from moscovy ducks (Cairina moschata) and reclassification of Mannheimia ovis as heterotypic synonym of Mannheimia pernigra.</title>
        <authorList>
            <person name="Christensen H."/>
        </authorList>
    </citation>
    <scope>NUCLEOTIDE SEQUENCE [LARGE SCALE GENOMIC DNA]</scope>
    <source>
        <strain evidence="2 3">AT1</strain>
    </source>
</reference>
<dbReference type="InterPro" id="IPR056025">
    <property type="entry name" value="ACP_dom"/>
</dbReference>
<organism evidence="2 3">
    <name type="scientific">Mannheimia cairinae</name>
    <dbReference type="NCBI Taxonomy" id="3025936"/>
    <lineage>
        <taxon>Bacteria</taxon>
        <taxon>Pseudomonadati</taxon>
        <taxon>Pseudomonadota</taxon>
        <taxon>Gammaproteobacteria</taxon>
        <taxon>Pasteurellales</taxon>
        <taxon>Pasteurellaceae</taxon>
        <taxon>Mannheimia</taxon>
    </lineage>
</organism>
<proteinExistence type="predicted"/>
<gene>
    <name evidence="2" type="ORF">PTQ27_08500</name>
</gene>
<sequence length="57" mass="6290">MPINLNTTDIAGTNFGDENNFSLSAAQMELDNYRQASINILNPASEILYKACEPVKK</sequence>
<dbReference type="Pfam" id="PF24574">
    <property type="entry name" value="Nm-ACP"/>
    <property type="match status" value="1"/>
</dbReference>
<comment type="caution">
    <text evidence="2">The sequence shown here is derived from an EMBL/GenBank/DDBJ whole genome shotgun (WGS) entry which is preliminary data.</text>
</comment>
<dbReference type="Proteomes" id="UP001221909">
    <property type="component" value="Unassembled WGS sequence"/>
</dbReference>
<keyword evidence="3" id="KW-1185">Reference proteome</keyword>
<evidence type="ECO:0000313" key="3">
    <source>
        <dbReference type="Proteomes" id="UP001221909"/>
    </source>
</evidence>
<dbReference type="EMBL" id="JAQSJE010000008">
    <property type="protein sequence ID" value="MDD0824502.1"/>
    <property type="molecule type" value="Genomic_DNA"/>
</dbReference>
<feature type="domain" description="ACP-like" evidence="1">
    <location>
        <begin position="1"/>
        <end position="54"/>
    </location>
</feature>
<protein>
    <recommendedName>
        <fullName evidence="1">ACP-like domain-containing protein</fullName>
    </recommendedName>
</protein>
<evidence type="ECO:0000313" key="2">
    <source>
        <dbReference type="EMBL" id="MDD0824502.1"/>
    </source>
</evidence>
<name>A0ABT5MQQ1_9PAST</name>
<evidence type="ECO:0000259" key="1">
    <source>
        <dbReference type="Pfam" id="PF24574"/>
    </source>
</evidence>
<accession>A0ABT5MQQ1</accession>